<dbReference type="AlphaFoldDB" id="A0AAD1XPA1"/>
<dbReference type="EMBL" id="CAMPGE010017954">
    <property type="protein sequence ID" value="CAI2376398.1"/>
    <property type="molecule type" value="Genomic_DNA"/>
</dbReference>
<protein>
    <submittedName>
        <fullName evidence="1">Uncharacterized protein</fullName>
    </submittedName>
</protein>
<gene>
    <name evidence="1" type="ORF">ECRASSUSDP1_LOCUS17768</name>
</gene>
<comment type="caution">
    <text evidence="1">The sequence shown here is derived from an EMBL/GenBank/DDBJ whole genome shotgun (WGS) entry which is preliminary data.</text>
</comment>
<evidence type="ECO:0000313" key="2">
    <source>
        <dbReference type="Proteomes" id="UP001295684"/>
    </source>
</evidence>
<keyword evidence="2" id="KW-1185">Reference proteome</keyword>
<evidence type="ECO:0000313" key="1">
    <source>
        <dbReference type="EMBL" id="CAI2376398.1"/>
    </source>
</evidence>
<organism evidence="1 2">
    <name type="scientific">Euplotes crassus</name>
    <dbReference type="NCBI Taxonomy" id="5936"/>
    <lineage>
        <taxon>Eukaryota</taxon>
        <taxon>Sar</taxon>
        <taxon>Alveolata</taxon>
        <taxon>Ciliophora</taxon>
        <taxon>Intramacronucleata</taxon>
        <taxon>Spirotrichea</taxon>
        <taxon>Hypotrichia</taxon>
        <taxon>Euplotida</taxon>
        <taxon>Euplotidae</taxon>
        <taxon>Moneuplotes</taxon>
    </lineage>
</organism>
<name>A0AAD1XPA1_EUPCR</name>
<accession>A0AAD1XPA1</accession>
<dbReference type="Proteomes" id="UP001295684">
    <property type="component" value="Unassembled WGS sequence"/>
</dbReference>
<proteinExistence type="predicted"/>
<sequence length="79" mass="9521">MTQTYAKCIIDQTIYSFQLWIIPVLRTEYSTIFIKLVNFLDIYLIKSDFKSIEILTFCFFAHWLKNCCDTFFISHAYEI</sequence>
<reference evidence="1" key="1">
    <citation type="submission" date="2023-07" db="EMBL/GenBank/DDBJ databases">
        <authorList>
            <consortium name="AG Swart"/>
            <person name="Singh M."/>
            <person name="Singh A."/>
            <person name="Seah K."/>
            <person name="Emmerich C."/>
        </authorList>
    </citation>
    <scope>NUCLEOTIDE SEQUENCE</scope>
    <source>
        <strain evidence="1">DP1</strain>
    </source>
</reference>